<accession>U7UB05</accession>
<evidence type="ECO:0000256" key="6">
    <source>
        <dbReference type="HAMAP-Rule" id="MF_00337"/>
    </source>
</evidence>
<evidence type="ECO:0000313" key="8">
    <source>
        <dbReference type="EMBL" id="ERT56627.1"/>
    </source>
</evidence>
<evidence type="ECO:0000256" key="5">
    <source>
        <dbReference type="ARBA" id="ARBA00022839"/>
    </source>
</evidence>
<gene>
    <name evidence="6 8" type="primary">xseB</name>
    <name evidence="8" type="ORF">HMPREF1250_0492</name>
</gene>
<dbReference type="GO" id="GO:0006308">
    <property type="term" value="P:DNA catabolic process"/>
    <property type="evidence" value="ECO:0007669"/>
    <property type="project" value="UniProtKB-UniRule"/>
</dbReference>
<dbReference type="PANTHER" id="PTHR34137:SF1">
    <property type="entry name" value="EXODEOXYRIBONUCLEASE 7 SMALL SUBUNIT"/>
    <property type="match status" value="1"/>
</dbReference>
<evidence type="ECO:0000256" key="7">
    <source>
        <dbReference type="SAM" id="Coils"/>
    </source>
</evidence>
<dbReference type="GO" id="GO:0008855">
    <property type="term" value="F:exodeoxyribonuclease VII activity"/>
    <property type="evidence" value="ECO:0007669"/>
    <property type="project" value="UniProtKB-UniRule"/>
</dbReference>
<dbReference type="PANTHER" id="PTHR34137">
    <property type="entry name" value="EXODEOXYRIBONUCLEASE 7 SMALL SUBUNIT"/>
    <property type="match status" value="1"/>
</dbReference>
<organism evidence="8 9">
    <name type="scientific">Megasphaera vaginalis</name>
    <name type="common">ex Srinivasan et al. 2021</name>
    <dbReference type="NCBI Taxonomy" id="1111454"/>
    <lineage>
        <taxon>Bacteria</taxon>
        <taxon>Bacillati</taxon>
        <taxon>Bacillota</taxon>
        <taxon>Negativicutes</taxon>
        <taxon>Veillonellales</taxon>
        <taxon>Veillonellaceae</taxon>
        <taxon>Megasphaera</taxon>
    </lineage>
</organism>
<sequence length="88" mass="9774">MARTTDKLKSFESNYEKLEELVASLENTDLTLKESLDLFEKAISLSQTCESALTYAKQRAEALADLASPVVSVDEERDESVEEGTLDL</sequence>
<dbReference type="GO" id="GO:0009318">
    <property type="term" value="C:exodeoxyribonuclease VII complex"/>
    <property type="evidence" value="ECO:0007669"/>
    <property type="project" value="UniProtKB-UniRule"/>
</dbReference>
<dbReference type="Gene3D" id="1.10.287.1040">
    <property type="entry name" value="Exonuclease VII, small subunit"/>
    <property type="match status" value="1"/>
</dbReference>
<dbReference type="Proteomes" id="UP000017090">
    <property type="component" value="Unassembled WGS sequence"/>
</dbReference>
<name>U7UB05_9FIRM</name>
<keyword evidence="2 6" id="KW-0963">Cytoplasm</keyword>
<dbReference type="RefSeq" id="WP_023054554.1">
    <property type="nucleotide sequence ID" value="NZ_AWXA01000059.1"/>
</dbReference>
<keyword evidence="4 6" id="KW-0378">Hydrolase</keyword>
<comment type="subunit">
    <text evidence="6">Heterooligomer composed of large and small subunits.</text>
</comment>
<dbReference type="EC" id="3.1.11.6" evidence="6"/>
<keyword evidence="5 6" id="KW-0269">Exonuclease</keyword>
<dbReference type="Pfam" id="PF02609">
    <property type="entry name" value="Exonuc_VII_S"/>
    <property type="match status" value="1"/>
</dbReference>
<dbReference type="HAMAP" id="MF_00337">
    <property type="entry name" value="Exonuc_7_S"/>
    <property type="match status" value="1"/>
</dbReference>
<reference evidence="8 9" key="1">
    <citation type="submission" date="2013-09" db="EMBL/GenBank/DDBJ databases">
        <authorList>
            <person name="Durkin A.S."/>
            <person name="Haft D.R."/>
            <person name="McCorrison J."/>
            <person name="Torralba M."/>
            <person name="Gillis M."/>
            <person name="Haft D.H."/>
            <person name="Methe B."/>
            <person name="Sutton G."/>
            <person name="Nelson K.E."/>
        </authorList>
    </citation>
    <scope>NUCLEOTIDE SEQUENCE [LARGE SCALE GENOMIC DNA]</scope>
    <source>
        <strain evidence="8 9">BV3C16-1</strain>
    </source>
</reference>
<comment type="catalytic activity">
    <reaction evidence="6">
        <text>Exonucleolytic cleavage in either 5'- to 3'- or 3'- to 5'-direction to yield nucleoside 5'-phosphates.</text>
        <dbReference type="EC" id="3.1.11.6"/>
    </reaction>
</comment>
<dbReference type="AlphaFoldDB" id="U7UB05"/>
<dbReference type="SUPFAM" id="SSF116842">
    <property type="entry name" value="XseB-like"/>
    <property type="match status" value="1"/>
</dbReference>
<protein>
    <recommendedName>
        <fullName evidence="6">Exodeoxyribonuclease 7 small subunit</fullName>
        <ecNumber evidence="6">3.1.11.6</ecNumber>
    </recommendedName>
    <alternativeName>
        <fullName evidence="6">Exodeoxyribonuclease VII small subunit</fullName>
        <shortName evidence="6">Exonuclease VII small subunit</shortName>
    </alternativeName>
</protein>
<evidence type="ECO:0000256" key="1">
    <source>
        <dbReference type="ARBA" id="ARBA00009998"/>
    </source>
</evidence>
<proteinExistence type="inferred from homology"/>
<comment type="subcellular location">
    <subcellularLocation>
        <location evidence="6">Cytoplasm</location>
    </subcellularLocation>
</comment>
<dbReference type="eggNOG" id="COG1722">
    <property type="taxonomic scope" value="Bacteria"/>
</dbReference>
<dbReference type="STRING" id="1111454.HMPREF1250_0492"/>
<evidence type="ECO:0000256" key="2">
    <source>
        <dbReference type="ARBA" id="ARBA00022490"/>
    </source>
</evidence>
<evidence type="ECO:0000313" key="9">
    <source>
        <dbReference type="Proteomes" id="UP000017090"/>
    </source>
</evidence>
<dbReference type="PATRIC" id="fig|1111454.3.peg.2116"/>
<comment type="similarity">
    <text evidence="1 6">Belongs to the XseB family.</text>
</comment>
<evidence type="ECO:0000256" key="3">
    <source>
        <dbReference type="ARBA" id="ARBA00022722"/>
    </source>
</evidence>
<dbReference type="EMBL" id="AWXA01000059">
    <property type="protein sequence ID" value="ERT56627.1"/>
    <property type="molecule type" value="Genomic_DNA"/>
</dbReference>
<comment type="caution">
    <text evidence="8">The sequence shown here is derived from an EMBL/GenBank/DDBJ whole genome shotgun (WGS) entry which is preliminary data.</text>
</comment>
<keyword evidence="3 6" id="KW-0540">Nuclease</keyword>
<feature type="coiled-coil region" evidence="7">
    <location>
        <begin position="1"/>
        <end position="28"/>
    </location>
</feature>
<dbReference type="InterPro" id="IPR037004">
    <property type="entry name" value="Exonuc_VII_ssu_sf"/>
</dbReference>
<dbReference type="GO" id="GO:0005829">
    <property type="term" value="C:cytosol"/>
    <property type="evidence" value="ECO:0007669"/>
    <property type="project" value="TreeGrafter"/>
</dbReference>
<dbReference type="InterPro" id="IPR003761">
    <property type="entry name" value="Exonuc_VII_S"/>
</dbReference>
<dbReference type="OrthoDB" id="1624590at2"/>
<keyword evidence="9" id="KW-1185">Reference proteome</keyword>
<evidence type="ECO:0000256" key="4">
    <source>
        <dbReference type="ARBA" id="ARBA00022801"/>
    </source>
</evidence>
<comment type="function">
    <text evidence="6">Bidirectionally degrades single-stranded DNA into large acid-insoluble oligonucleotides, which are then degraded further into small acid-soluble oligonucleotides.</text>
</comment>
<dbReference type="NCBIfam" id="TIGR01280">
    <property type="entry name" value="xseB"/>
    <property type="match status" value="1"/>
</dbReference>
<keyword evidence="7" id="KW-0175">Coiled coil</keyword>